<dbReference type="Proteomes" id="UP000651208">
    <property type="component" value="Unassembled WGS sequence"/>
</dbReference>
<organism evidence="2 3">
    <name type="scientific">Frischella japonica</name>
    <dbReference type="NCBI Taxonomy" id="2741544"/>
    <lineage>
        <taxon>Bacteria</taxon>
        <taxon>Pseudomonadati</taxon>
        <taxon>Pseudomonadota</taxon>
        <taxon>Gammaproteobacteria</taxon>
        <taxon>Orbales</taxon>
        <taxon>Orbaceae</taxon>
        <taxon>Frischella</taxon>
    </lineage>
</organism>
<evidence type="ECO:0000256" key="1">
    <source>
        <dbReference type="SAM" id="Coils"/>
    </source>
</evidence>
<sequence length="110" mass="12760">MKRLADIYNRLIELGKKIDASYPKYKKDDDIKMEYADIKNDIRKLQSALRKKVNKNEATREEEYIIEPALNQAYVSDLRARIGCNVGQSMADSVYSAQSTIMHYLPENLK</sequence>
<accession>A0ABR7QW33</accession>
<keyword evidence="1" id="KW-0175">Coiled coil</keyword>
<reference evidence="2 3" key="1">
    <citation type="submission" date="2020-06" db="EMBL/GenBank/DDBJ databases">
        <title>Frischella cerana isolated from Apis cerana gut homogenate.</title>
        <authorList>
            <person name="Wolter L.A."/>
            <person name="Suenami S."/>
            <person name="Miyazaki R."/>
        </authorList>
    </citation>
    <scope>NUCLEOTIDE SEQUENCE [LARGE SCALE GENOMIC DNA]</scope>
    <source>
        <strain evidence="2 3">Ac13</strain>
    </source>
</reference>
<evidence type="ECO:0000313" key="2">
    <source>
        <dbReference type="EMBL" id="MBC9130424.1"/>
    </source>
</evidence>
<dbReference type="EMBL" id="JABURY010000008">
    <property type="protein sequence ID" value="MBC9130424.1"/>
    <property type="molecule type" value="Genomic_DNA"/>
</dbReference>
<feature type="coiled-coil region" evidence="1">
    <location>
        <begin position="35"/>
        <end position="62"/>
    </location>
</feature>
<gene>
    <name evidence="2" type="ORF">FcAc13_03770</name>
</gene>
<evidence type="ECO:0000313" key="3">
    <source>
        <dbReference type="Proteomes" id="UP000651208"/>
    </source>
</evidence>
<dbReference type="RefSeq" id="WP_065798214.1">
    <property type="nucleotide sequence ID" value="NZ_JABURY010000008.1"/>
</dbReference>
<keyword evidence="3" id="KW-1185">Reference proteome</keyword>
<comment type="caution">
    <text evidence="2">The sequence shown here is derived from an EMBL/GenBank/DDBJ whole genome shotgun (WGS) entry which is preliminary data.</text>
</comment>
<protein>
    <submittedName>
        <fullName evidence="2">Uncharacterized protein</fullName>
    </submittedName>
</protein>
<proteinExistence type="predicted"/>
<name>A0ABR7QW33_9GAMM</name>